<dbReference type="SUPFAM" id="SSF52540">
    <property type="entry name" value="P-loop containing nucleoside triphosphate hydrolases"/>
    <property type="match status" value="1"/>
</dbReference>
<organism evidence="6 7">
    <name type="scientific">Photinus pyralis</name>
    <name type="common">Common eastern firefly</name>
    <name type="synonym">Lampyris pyralis</name>
    <dbReference type="NCBI Taxonomy" id="7054"/>
    <lineage>
        <taxon>Eukaryota</taxon>
        <taxon>Metazoa</taxon>
        <taxon>Ecdysozoa</taxon>
        <taxon>Arthropoda</taxon>
        <taxon>Hexapoda</taxon>
        <taxon>Insecta</taxon>
        <taxon>Pterygota</taxon>
        <taxon>Neoptera</taxon>
        <taxon>Endopterygota</taxon>
        <taxon>Coleoptera</taxon>
        <taxon>Polyphaga</taxon>
        <taxon>Elateriformia</taxon>
        <taxon>Elateroidea</taxon>
        <taxon>Lampyridae</taxon>
        <taxon>Lampyrinae</taxon>
        <taxon>Photinus</taxon>
    </lineage>
</organism>
<dbReference type="SUPFAM" id="SSF48403">
    <property type="entry name" value="Ankyrin repeat"/>
    <property type="match status" value="1"/>
</dbReference>
<keyword evidence="4" id="KW-0040">ANK repeat</keyword>
<dbReference type="Pfam" id="PF00531">
    <property type="entry name" value="Death"/>
    <property type="match status" value="1"/>
</dbReference>
<evidence type="ECO:0000256" key="1">
    <source>
        <dbReference type="ARBA" id="ARBA00001946"/>
    </source>
</evidence>
<reference evidence="6 7" key="1">
    <citation type="journal article" date="2018" name="Elife">
        <title>Firefly genomes illuminate parallel origins of bioluminescence in beetles.</title>
        <authorList>
            <person name="Fallon T.R."/>
            <person name="Lower S.E."/>
            <person name="Chang C.H."/>
            <person name="Bessho-Uehara M."/>
            <person name="Martin G.J."/>
            <person name="Bewick A.J."/>
            <person name="Behringer M."/>
            <person name="Debat H.J."/>
            <person name="Wong I."/>
            <person name="Day J.C."/>
            <person name="Suvorov A."/>
            <person name="Silva C.J."/>
            <person name="Stanger-Hall K.F."/>
            <person name="Hall D.W."/>
            <person name="Schmitz R.J."/>
            <person name="Nelson D.R."/>
            <person name="Lewis S.M."/>
            <person name="Shigenobu S."/>
            <person name="Bybee S.M."/>
            <person name="Larracuente A.M."/>
            <person name="Oba Y."/>
            <person name="Weng J.K."/>
        </authorList>
    </citation>
    <scope>NUCLEOTIDE SEQUENCE [LARGE SCALE GENOMIC DNA]</scope>
    <source>
        <strain evidence="6">1611_PpyrPB1</strain>
        <tissue evidence="6">Whole body</tissue>
    </source>
</reference>
<dbReference type="InterPro" id="IPR036770">
    <property type="entry name" value="Ankyrin_rpt-contain_sf"/>
</dbReference>
<dbReference type="InterPro" id="IPR039788">
    <property type="entry name" value="NOL4/NOL4L"/>
</dbReference>
<feature type="domain" description="Roc" evidence="5">
    <location>
        <begin position="185"/>
        <end position="419"/>
    </location>
</feature>
<protein>
    <recommendedName>
        <fullName evidence="5">Roc domain-containing protein</fullName>
    </recommendedName>
</protein>
<evidence type="ECO:0000256" key="3">
    <source>
        <dbReference type="ARBA" id="ARBA00022741"/>
    </source>
</evidence>
<feature type="repeat" description="ANK" evidence="4">
    <location>
        <begin position="113"/>
        <end position="145"/>
    </location>
</feature>
<dbReference type="InterPro" id="IPR000488">
    <property type="entry name" value="Death_dom"/>
</dbReference>
<dbReference type="Gene3D" id="1.10.533.10">
    <property type="entry name" value="Death Domain, Fas"/>
    <property type="match status" value="1"/>
</dbReference>
<dbReference type="PROSITE" id="PS50088">
    <property type="entry name" value="ANK_REPEAT"/>
    <property type="match status" value="3"/>
</dbReference>
<dbReference type="Gene3D" id="1.25.40.20">
    <property type="entry name" value="Ankyrin repeat-containing domain"/>
    <property type="match status" value="2"/>
</dbReference>
<dbReference type="Gene3D" id="3.40.50.300">
    <property type="entry name" value="P-loop containing nucleotide triphosphate hydrolases"/>
    <property type="match status" value="1"/>
</dbReference>
<evidence type="ECO:0000313" key="7">
    <source>
        <dbReference type="Proteomes" id="UP000327044"/>
    </source>
</evidence>
<dbReference type="SMART" id="SM00248">
    <property type="entry name" value="ANK"/>
    <property type="match status" value="4"/>
</dbReference>
<dbReference type="SMART" id="SM00005">
    <property type="entry name" value="DEATH"/>
    <property type="match status" value="1"/>
</dbReference>
<keyword evidence="3" id="KW-0547">Nucleotide-binding</keyword>
<evidence type="ECO:0000256" key="2">
    <source>
        <dbReference type="ARBA" id="ARBA00022737"/>
    </source>
</evidence>
<dbReference type="InterPro" id="IPR027417">
    <property type="entry name" value="P-loop_NTPase"/>
</dbReference>
<dbReference type="InterPro" id="IPR020859">
    <property type="entry name" value="ROC"/>
</dbReference>
<dbReference type="Pfam" id="PF12796">
    <property type="entry name" value="Ank_2"/>
    <property type="match status" value="2"/>
</dbReference>
<dbReference type="OrthoDB" id="74764at2759"/>
<proteinExistence type="predicted"/>
<dbReference type="EMBL" id="VVIM01000001">
    <property type="protein sequence ID" value="KAB0804112.1"/>
    <property type="molecule type" value="Genomic_DNA"/>
</dbReference>
<dbReference type="PROSITE" id="PS50297">
    <property type="entry name" value="ANK_REP_REGION"/>
    <property type="match status" value="3"/>
</dbReference>
<dbReference type="AlphaFoldDB" id="A0A5N4B3E0"/>
<dbReference type="InterPro" id="IPR011029">
    <property type="entry name" value="DEATH-like_dom_sf"/>
</dbReference>
<evidence type="ECO:0000256" key="4">
    <source>
        <dbReference type="PROSITE-ProRule" id="PRU00023"/>
    </source>
</evidence>
<dbReference type="InterPro" id="IPR002110">
    <property type="entry name" value="Ankyrin_rpt"/>
</dbReference>
<dbReference type="PANTHER" id="PTHR12449:SF18">
    <property type="entry name" value="DEATH DOMAIN-CONTAINING PROTEIN"/>
    <property type="match status" value="1"/>
</dbReference>
<evidence type="ECO:0000259" key="5">
    <source>
        <dbReference type="PROSITE" id="PS51424"/>
    </source>
</evidence>
<dbReference type="PROSITE" id="PS51424">
    <property type="entry name" value="ROC"/>
    <property type="match status" value="1"/>
</dbReference>
<dbReference type="GO" id="GO:0000166">
    <property type="term" value="F:nucleotide binding"/>
    <property type="evidence" value="ECO:0007669"/>
    <property type="project" value="UniProtKB-KW"/>
</dbReference>
<dbReference type="Proteomes" id="UP000327044">
    <property type="component" value="Unassembled WGS sequence"/>
</dbReference>
<evidence type="ECO:0000313" key="6">
    <source>
        <dbReference type="EMBL" id="KAB0804112.1"/>
    </source>
</evidence>
<keyword evidence="7" id="KW-1185">Reference proteome</keyword>
<name>A0A5N4B3E0_PHOPY</name>
<keyword evidence="2" id="KW-0677">Repeat</keyword>
<dbReference type="PANTHER" id="PTHR12449">
    <property type="entry name" value="DEATH DOMAIN-CONTAINING PROTEIN"/>
    <property type="match status" value="1"/>
</dbReference>
<comment type="cofactor">
    <cofactor evidence="1">
        <name>Mg(2+)</name>
        <dbReference type="ChEBI" id="CHEBI:18420"/>
    </cofactor>
</comment>
<feature type="repeat" description="ANK" evidence="4">
    <location>
        <begin position="47"/>
        <end position="79"/>
    </location>
</feature>
<dbReference type="GO" id="GO:0007165">
    <property type="term" value="P:signal transduction"/>
    <property type="evidence" value="ECO:0007669"/>
    <property type="project" value="InterPro"/>
</dbReference>
<dbReference type="SUPFAM" id="SSF47986">
    <property type="entry name" value="DEATH domain"/>
    <property type="match status" value="1"/>
</dbReference>
<sequence>MSAPLSPASSCGPSESFEFTPLQLAAHWGNVQEVRYLIDSGVQLDNGPDTALHLALRKCHSTIAILLLDAGANFELKDTHEDCPIHIACTFGLLNVVHTLCALGCRLEITDSRGLYPLHLAAKNGHTHVVRCLCAAGCNLDVHYGDNIRADITALKYGHNEIAELLDKLRATGQRDTYARQLVPTSKLYVRLIVRVFGNCGVGKTSLIKSLGAGLFSTLFRRSGSLQSNKSRPSSPISAQIEMDVTSRQNSLTFESSASYKSTKGIHIQNLEISNVGDVVVWEFSGQENYFPTYHHFLHPSPQTLTLVLFNLEDSPVVQVQQACFWINFIMAREAHEWSLFKVGPIVLVATHVDSTRAIKNQQGEWVSPDAQTTLETVEKLIPDVQYLHPSVIVMDSNVPASQPFKHLKSMLLTLKRDNLEKTIGMWTGLLESTLSWLAHLRKEYEQFPVIHRKAFYDLVRTSVNVLASDDHIRALLHQLHNMGEIFCINELVVISLAWFGLQLIGEFLSTEFLANVRATGVYTPDDFQASFNQFDALGTLQLMEALELCIQCEVDGETEYEFPIYNQTETLPGLWDSGDPRYRTTGACYGGVRLYASSNCHHLFTSIFPHIQIELRRAAIANSCNNDNDTDLYQWHHGSKLCTIALETLITLDTDERSSQYIEIKIRGPQQTSQYCFYFLENVIETVLQGIARVCPGLVMERHILSVHQLRIHCIEPYAYPSQLLSTAMLESESTLEITLQNTETEKFENVITLALFGDVELVSKIHWGCSLKVQHLPIAVKFKLARLLDPPHSHGRDWCLLALRLGLEPEKIATADSHSHSCTMRLLALTDCTIGALIANLQELGRNDTAEVVLRTSPLLQIIDNATE</sequence>
<dbReference type="InParanoid" id="A0A5N4B3E0"/>
<gene>
    <name evidence="6" type="ORF">PPYR_01082</name>
</gene>
<feature type="repeat" description="ANK" evidence="4">
    <location>
        <begin position="17"/>
        <end position="49"/>
    </location>
</feature>
<accession>A0A5N4B3E0</accession>
<comment type="caution">
    <text evidence="6">The sequence shown here is derived from an EMBL/GenBank/DDBJ whole genome shotgun (WGS) entry which is preliminary data.</text>
</comment>